<gene>
    <name evidence="2" type="ORF">MPPM_5122</name>
</gene>
<keyword evidence="1" id="KW-1133">Transmembrane helix</keyword>
<proteinExistence type="predicted"/>
<dbReference type="EMBL" id="AP014809">
    <property type="protein sequence ID" value="BAU93727.1"/>
    <property type="molecule type" value="Genomic_DNA"/>
</dbReference>
<evidence type="ECO:0000313" key="2">
    <source>
        <dbReference type="EMBL" id="BAU93727.1"/>
    </source>
</evidence>
<protein>
    <submittedName>
        <fullName evidence="2">Uncharacterized protein</fullName>
    </submittedName>
</protein>
<organism evidence="2 3">
    <name type="scientific">Methylorubrum populi</name>
    <dbReference type="NCBI Taxonomy" id="223967"/>
    <lineage>
        <taxon>Bacteria</taxon>
        <taxon>Pseudomonadati</taxon>
        <taxon>Pseudomonadota</taxon>
        <taxon>Alphaproteobacteria</taxon>
        <taxon>Hyphomicrobiales</taxon>
        <taxon>Methylobacteriaceae</taxon>
        <taxon>Methylorubrum</taxon>
    </lineage>
</organism>
<keyword evidence="1" id="KW-0812">Transmembrane</keyword>
<accession>A0A160PJG8</accession>
<reference evidence="2 3" key="1">
    <citation type="journal article" date="2016" name="Genome Announc.">
        <title>Complete Genome Sequence of Methylobacterium populi P-1M, Isolated from Pink-Pigmented Household Biofilm.</title>
        <authorList>
            <person name="Morohoshi T."/>
            <person name="Ikeda T."/>
        </authorList>
    </citation>
    <scope>NUCLEOTIDE SEQUENCE [LARGE SCALE GENOMIC DNA]</scope>
    <source>
        <strain evidence="2 3">P-1M</strain>
    </source>
</reference>
<name>A0A160PJG8_9HYPH</name>
<sequence length="59" mass="6750">MQGPMTSVSLVIWGATGIGLLAMLFLLREIRNAPYDDEPERERALSEVEKQRLRYLSLD</sequence>
<keyword evidence="1" id="KW-0472">Membrane</keyword>
<feature type="transmembrane region" description="Helical" evidence="1">
    <location>
        <begin position="6"/>
        <end position="27"/>
    </location>
</feature>
<dbReference type="Proteomes" id="UP000218288">
    <property type="component" value="Chromosome"/>
</dbReference>
<evidence type="ECO:0000313" key="3">
    <source>
        <dbReference type="Proteomes" id="UP000218288"/>
    </source>
</evidence>
<dbReference type="AlphaFoldDB" id="A0A160PJG8"/>
<evidence type="ECO:0000256" key="1">
    <source>
        <dbReference type="SAM" id="Phobius"/>
    </source>
</evidence>